<feature type="region of interest" description="Disordered" evidence="1">
    <location>
        <begin position="173"/>
        <end position="203"/>
    </location>
</feature>
<evidence type="ECO:0000313" key="2">
    <source>
        <dbReference type="EMBL" id="KZX20696.1"/>
    </source>
</evidence>
<reference evidence="2 3" key="1">
    <citation type="submission" date="2015-08" db="EMBL/GenBank/DDBJ databases">
        <title>Draft Genome Sequence of Rathayibacter sp. Strain VKM Ac-2596 Isolated from Leaf Gall Induced by Plant-Parasitic Nematodes.</title>
        <authorList>
            <person name="Vasilenko O.V."/>
            <person name="Starodumova I.P."/>
            <person name="Tarlachkov S.V."/>
            <person name="Dorofeeva L.V."/>
            <person name="Evtushenko L.I."/>
        </authorList>
    </citation>
    <scope>NUCLEOTIDE SEQUENCE [LARGE SCALE GENOMIC DNA]</scope>
    <source>
        <strain evidence="2 3">VKM Ac-2596</strain>
    </source>
</reference>
<accession>A0A166HJ92</accession>
<proteinExistence type="predicted"/>
<dbReference type="EMBL" id="LIIN01000079">
    <property type="protein sequence ID" value="KZX20696.1"/>
    <property type="molecule type" value="Genomic_DNA"/>
</dbReference>
<dbReference type="AlphaFoldDB" id="A0A166HJ92"/>
<protein>
    <submittedName>
        <fullName evidence="2">Uncharacterized protein</fullName>
    </submittedName>
</protein>
<evidence type="ECO:0000256" key="1">
    <source>
        <dbReference type="SAM" id="MobiDB-lite"/>
    </source>
</evidence>
<organism evidence="2 3">
    <name type="scientific">Rathayibacter tanaceti</name>
    <dbReference type="NCBI Taxonomy" id="1671680"/>
    <lineage>
        <taxon>Bacteria</taxon>
        <taxon>Bacillati</taxon>
        <taxon>Actinomycetota</taxon>
        <taxon>Actinomycetes</taxon>
        <taxon>Micrococcales</taxon>
        <taxon>Microbacteriaceae</taxon>
        <taxon>Rathayibacter</taxon>
    </lineage>
</organism>
<dbReference type="Proteomes" id="UP000076717">
    <property type="component" value="Unassembled WGS sequence"/>
</dbReference>
<gene>
    <name evidence="2" type="ORF">ACH61_02200</name>
</gene>
<comment type="caution">
    <text evidence="2">The sequence shown here is derived from an EMBL/GenBank/DDBJ whole genome shotgun (WGS) entry which is preliminary data.</text>
</comment>
<feature type="compositionally biased region" description="Basic and acidic residues" evidence="1">
    <location>
        <begin position="175"/>
        <end position="202"/>
    </location>
</feature>
<evidence type="ECO:0000313" key="3">
    <source>
        <dbReference type="Proteomes" id="UP000076717"/>
    </source>
</evidence>
<keyword evidence="3" id="KW-1185">Reference proteome</keyword>
<sequence length="294" mass="32588">MPTHPRPEERARTARQHRISRREAKLNVRAHHRLRHHLGQLLATACEHVAAAERGDRSSRRETQLPIDADDDHAIAGAVPGERRATKTTAGLPEPSHFDLGESQRLDIRFRARRLDESPARPGHPSGNVLIALSRTVASCRTVVPCRTVAFDHMDIPLHSPLTPVRLSLRQFPYSERDDDRERTRGRHDGREAQKKTREAARKPIGRASCSAFWTDGSASPILARRSSGLAGGEQCPLPGRTDGGESCTPGRERRATTARLGGPRSTTGRRTGRDIAFRQMSDVPCGQWYNVVG</sequence>
<feature type="region of interest" description="Disordered" evidence="1">
    <location>
        <begin position="230"/>
        <end position="272"/>
    </location>
</feature>
<name>A0A166HJ92_9MICO</name>